<evidence type="ECO:0000256" key="8">
    <source>
        <dbReference type="SAM" id="SignalP"/>
    </source>
</evidence>
<dbReference type="EMBL" id="JBGOGF010000010">
    <property type="protein sequence ID" value="MFA1772962.1"/>
    <property type="molecule type" value="Genomic_DNA"/>
</dbReference>
<dbReference type="GO" id="GO:0006508">
    <property type="term" value="P:proteolysis"/>
    <property type="evidence" value="ECO:0007669"/>
    <property type="project" value="UniProtKB-KW"/>
</dbReference>
<reference evidence="11 13" key="3">
    <citation type="submission" date="2024-08" db="EMBL/GenBank/DDBJ databases">
        <authorList>
            <person name="Wei W."/>
        </authorList>
    </citation>
    <scope>NUCLEOTIDE SEQUENCE [LARGE SCALE GENOMIC DNA]</scope>
    <source>
        <strain evidence="11 13">XU2</strain>
    </source>
</reference>
<evidence type="ECO:0000313" key="13">
    <source>
        <dbReference type="Proteomes" id="UP001570846"/>
    </source>
</evidence>
<evidence type="ECO:0000259" key="9">
    <source>
        <dbReference type="PROSITE" id="PS52035"/>
    </source>
</evidence>
<keyword evidence="8" id="KW-0732">Signal</keyword>
<feature type="active site" description="Proton donor/acceptor" evidence="7">
    <location>
        <position position="379"/>
    </location>
</feature>
<evidence type="ECO:0000256" key="2">
    <source>
        <dbReference type="ARBA" id="ARBA00005988"/>
    </source>
</evidence>
<dbReference type="GO" id="GO:0005615">
    <property type="term" value="C:extracellular space"/>
    <property type="evidence" value="ECO:0007669"/>
    <property type="project" value="TreeGrafter"/>
</dbReference>
<dbReference type="PANTHER" id="PTHR11705:SF143">
    <property type="entry name" value="SLL0236 PROTEIN"/>
    <property type="match status" value="1"/>
</dbReference>
<gene>
    <name evidence="11" type="ORF">ACD591_16800</name>
    <name evidence="10" type="ORF">FOE74_08535</name>
</gene>
<evidence type="ECO:0000256" key="5">
    <source>
        <dbReference type="ARBA" id="ARBA00022833"/>
    </source>
</evidence>
<dbReference type="InterPro" id="IPR000834">
    <property type="entry name" value="Peptidase_M14"/>
</dbReference>
<keyword evidence="5" id="KW-0862">Zinc</keyword>
<evidence type="ECO:0000313" key="11">
    <source>
        <dbReference type="EMBL" id="MFA1772962.1"/>
    </source>
</evidence>
<evidence type="ECO:0000256" key="7">
    <source>
        <dbReference type="PROSITE-ProRule" id="PRU01379"/>
    </source>
</evidence>
<dbReference type="SMART" id="SM00631">
    <property type="entry name" value="Zn_pept"/>
    <property type="match status" value="1"/>
</dbReference>
<keyword evidence="4" id="KW-0378">Hydrolase</keyword>
<proteinExistence type="inferred from homology"/>
<evidence type="ECO:0000256" key="3">
    <source>
        <dbReference type="ARBA" id="ARBA00022670"/>
    </source>
</evidence>
<keyword evidence="13" id="KW-1185">Reference proteome</keyword>
<organism evidence="10 12">
    <name type="scientific">Rufibacter glacialis</name>
    <dbReference type="NCBI Taxonomy" id="1259555"/>
    <lineage>
        <taxon>Bacteria</taxon>
        <taxon>Pseudomonadati</taxon>
        <taxon>Bacteroidota</taxon>
        <taxon>Cytophagia</taxon>
        <taxon>Cytophagales</taxon>
        <taxon>Hymenobacteraceae</taxon>
        <taxon>Rufibacter</taxon>
    </lineage>
</organism>
<reference evidence="10 12" key="1">
    <citation type="submission" date="2019-07" db="EMBL/GenBank/DDBJ databases">
        <authorList>
            <person name="Qu J.-H."/>
        </authorList>
    </citation>
    <scope>NUCLEOTIDE SEQUENCE [LARGE SCALE GENOMIC DNA]</scope>
    <source>
        <strain evidence="10 12">MDT1-10-3</strain>
    </source>
</reference>
<accession>A0A5M8QDX1</accession>
<dbReference type="GO" id="GO:0008270">
    <property type="term" value="F:zinc ion binding"/>
    <property type="evidence" value="ECO:0007669"/>
    <property type="project" value="InterPro"/>
</dbReference>
<feature type="signal peptide" evidence="8">
    <location>
        <begin position="1"/>
        <end position="25"/>
    </location>
</feature>
<dbReference type="SUPFAM" id="SSF53187">
    <property type="entry name" value="Zn-dependent exopeptidases"/>
    <property type="match status" value="1"/>
</dbReference>
<dbReference type="EMBL" id="VKKZ01000020">
    <property type="protein sequence ID" value="KAA6434245.1"/>
    <property type="molecule type" value="Genomic_DNA"/>
</dbReference>
<dbReference type="Proteomes" id="UP000323866">
    <property type="component" value="Unassembled WGS sequence"/>
</dbReference>
<keyword evidence="3" id="KW-0645">Protease</keyword>
<dbReference type="OrthoDB" id="5294005at2"/>
<dbReference type="Gene3D" id="3.40.630.10">
    <property type="entry name" value="Zn peptidases"/>
    <property type="match status" value="1"/>
</dbReference>
<evidence type="ECO:0000256" key="6">
    <source>
        <dbReference type="ARBA" id="ARBA00023049"/>
    </source>
</evidence>
<dbReference type="Pfam" id="PF00246">
    <property type="entry name" value="Peptidase_M14"/>
    <property type="match status" value="1"/>
</dbReference>
<dbReference type="RefSeq" id="WP_149098189.1">
    <property type="nucleotide sequence ID" value="NZ_BMMG01000003.1"/>
</dbReference>
<dbReference type="PANTHER" id="PTHR11705">
    <property type="entry name" value="PROTEASE FAMILY M14 CARBOXYPEPTIDASE A,B"/>
    <property type="match status" value="1"/>
</dbReference>
<feature type="chain" id="PRO_5024448338" evidence="8">
    <location>
        <begin position="26"/>
        <end position="583"/>
    </location>
</feature>
<evidence type="ECO:0000256" key="4">
    <source>
        <dbReference type="ARBA" id="ARBA00022801"/>
    </source>
</evidence>
<dbReference type="PROSITE" id="PS52035">
    <property type="entry name" value="PEPTIDASE_M14"/>
    <property type="match status" value="1"/>
</dbReference>
<comment type="similarity">
    <text evidence="2 7">Belongs to the peptidase M14 family.</text>
</comment>
<comment type="cofactor">
    <cofactor evidence="1">
        <name>Zn(2+)</name>
        <dbReference type="ChEBI" id="CHEBI:29105"/>
    </cofactor>
</comment>
<dbReference type="CDD" id="cd06905">
    <property type="entry name" value="M14-like"/>
    <property type="match status" value="1"/>
</dbReference>
<dbReference type="GO" id="GO:0004181">
    <property type="term" value="F:metallocarboxypeptidase activity"/>
    <property type="evidence" value="ECO:0007669"/>
    <property type="project" value="InterPro"/>
</dbReference>
<dbReference type="Proteomes" id="UP001570846">
    <property type="component" value="Unassembled WGS sequence"/>
</dbReference>
<protein>
    <submittedName>
        <fullName evidence="11">M14 family metallopeptidase</fullName>
    </submittedName>
    <submittedName>
        <fullName evidence="10">Peptidase M14</fullName>
    </submittedName>
</protein>
<evidence type="ECO:0000313" key="12">
    <source>
        <dbReference type="Proteomes" id="UP000323866"/>
    </source>
</evidence>
<sequence length="583" mass="65865">MKKRLSACALLLIGWLGTGENNVQAQTPEQVFNAAGPPQNPKVPISWNRYYDYAGITEICAKLAKAYPDLVKLETIGDSYQGKRIWALTISDFNTGDPFRKPAMYLDGNVISNELQGSEFALYTAWYLVENFQDNAFIRELLQQKTFYILPTINPDARDNIMHRINSANATRAGMIPLDDDSDGLVDEDQPDDLNKDGHITFMRRKSAKGRYVVDPQNPLRLIPAKAGQSGEYELLGYEGLDADGDGRMNEDPPGYYDPSRDWAWNWQPDYIQHGALKYPFSVPENRAVKDFVLRHPNIAGAQSYHSNGGMGLESLDAVEEGNTENQGHNQVNDLLKRYAEQVIPGYTYQLVYKDLDSAFGGKLNWLHHARGIFTFSNELMSPYLQVDRQKTKDPEQEAGPVDVNYMPPFQDAYVEWVPFEHPTYGNIEIGGFKKNFPQAHPGDLLQEDAHRNMVFTLYQAYQLPQLEIREVLTRKLSNGLTEITATVANTRILPTHSGQDLKHKIERPDYISLKDSTVVAGMVLHNPDQQPGREQKLNLARLEIPNIPGLGFIKVRWVVLANKPNLVVEVDSRKGGVVRRAF</sequence>
<name>A0A5M8QDX1_9BACT</name>
<evidence type="ECO:0000313" key="10">
    <source>
        <dbReference type="EMBL" id="KAA6434245.1"/>
    </source>
</evidence>
<feature type="domain" description="Peptidase M14" evidence="9">
    <location>
        <begin position="49"/>
        <end position="399"/>
    </location>
</feature>
<reference evidence="10 12" key="2">
    <citation type="submission" date="2019-09" db="EMBL/GenBank/DDBJ databases">
        <title>A bacterium isolated from glacier soil.</title>
        <authorList>
            <person name="Liu Q."/>
        </authorList>
    </citation>
    <scope>NUCLEOTIDE SEQUENCE [LARGE SCALE GENOMIC DNA]</scope>
    <source>
        <strain evidence="10 12">MDT1-10-3</strain>
    </source>
</reference>
<evidence type="ECO:0000256" key="1">
    <source>
        <dbReference type="ARBA" id="ARBA00001947"/>
    </source>
</evidence>
<keyword evidence="6" id="KW-0482">Metalloprotease</keyword>
<dbReference type="AlphaFoldDB" id="A0A5M8QDX1"/>
<comment type="caution">
    <text evidence="10">The sequence shown here is derived from an EMBL/GenBank/DDBJ whole genome shotgun (WGS) entry which is preliminary data.</text>
</comment>